<comment type="caution">
    <text evidence="1">The sequence shown here is derived from an EMBL/GenBank/DDBJ whole genome shotgun (WGS) entry which is preliminary data.</text>
</comment>
<dbReference type="Proteomes" id="UP001268542">
    <property type="component" value="Unassembled WGS sequence"/>
</dbReference>
<organism evidence="1 2">
    <name type="scientific">Nocardioides imazamoxiresistens</name>
    <dbReference type="NCBI Taxonomy" id="3231893"/>
    <lineage>
        <taxon>Bacteria</taxon>
        <taxon>Bacillati</taxon>
        <taxon>Actinomycetota</taxon>
        <taxon>Actinomycetes</taxon>
        <taxon>Propionibacteriales</taxon>
        <taxon>Nocardioidaceae</taxon>
        <taxon>Nocardioides</taxon>
    </lineage>
</organism>
<gene>
    <name evidence="1" type="ORF">RDV89_05840</name>
</gene>
<keyword evidence="2" id="KW-1185">Reference proteome</keyword>
<evidence type="ECO:0000313" key="2">
    <source>
        <dbReference type="Proteomes" id="UP001268542"/>
    </source>
</evidence>
<protein>
    <submittedName>
        <fullName evidence="1">DUF3046 domain-containing protein</fullName>
    </submittedName>
</protein>
<accession>A0ABU3PTN2</accession>
<dbReference type="EMBL" id="JAVYII010000002">
    <property type="protein sequence ID" value="MDT9592576.1"/>
    <property type="molecule type" value="Genomic_DNA"/>
</dbReference>
<name>A0ABU3PTN2_9ACTN</name>
<dbReference type="InterPro" id="IPR021408">
    <property type="entry name" value="DUF3046"/>
</dbReference>
<dbReference type="RefSeq" id="WP_315732000.1">
    <property type="nucleotide sequence ID" value="NZ_JAVYII010000002.1"/>
</dbReference>
<proteinExistence type="predicted"/>
<sequence>MRHTELRRRLEAALGEAHAATWADMQVMSALGGRTVNEALAAGVSPKDVWAAVWERLELPASER</sequence>
<dbReference type="Pfam" id="PF11248">
    <property type="entry name" value="DUF3046"/>
    <property type="match status" value="1"/>
</dbReference>
<evidence type="ECO:0000313" key="1">
    <source>
        <dbReference type="EMBL" id="MDT9592576.1"/>
    </source>
</evidence>
<reference evidence="1 2" key="1">
    <citation type="submission" date="2023-08" db="EMBL/GenBank/DDBJ databases">
        <title>Nocardioides seae sp. nov., a bacterium isolated from a soil.</title>
        <authorList>
            <person name="Wang X."/>
        </authorList>
    </citation>
    <scope>NUCLEOTIDE SEQUENCE [LARGE SCALE GENOMIC DNA]</scope>
    <source>
        <strain evidence="1 2">YZH12</strain>
    </source>
</reference>